<dbReference type="Proteomes" id="UP000515733">
    <property type="component" value="Chromosome"/>
</dbReference>
<organism evidence="6 7">
    <name type="scientific">Denitratisoma oestradiolicum</name>
    <dbReference type="NCBI Taxonomy" id="311182"/>
    <lineage>
        <taxon>Bacteria</taxon>
        <taxon>Pseudomonadati</taxon>
        <taxon>Pseudomonadota</taxon>
        <taxon>Betaproteobacteria</taxon>
        <taxon>Nitrosomonadales</taxon>
        <taxon>Sterolibacteriaceae</taxon>
        <taxon>Denitratisoma</taxon>
    </lineage>
</organism>
<keyword evidence="4" id="KW-0472">Membrane</keyword>
<keyword evidence="6" id="KW-0418">Kinase</keyword>
<dbReference type="InterPro" id="IPR036890">
    <property type="entry name" value="HATPase_C_sf"/>
</dbReference>
<keyword evidence="6" id="KW-0808">Transferase</keyword>
<feature type="transmembrane region" description="Helical" evidence="4">
    <location>
        <begin position="196"/>
        <end position="216"/>
    </location>
</feature>
<dbReference type="SUPFAM" id="SSF55874">
    <property type="entry name" value="ATPase domain of HSP90 chaperone/DNA topoisomerase II/histidine kinase"/>
    <property type="match status" value="1"/>
</dbReference>
<dbReference type="EMBL" id="LR778301">
    <property type="protein sequence ID" value="CAB1367696.1"/>
    <property type="molecule type" value="Genomic_DNA"/>
</dbReference>
<accession>A0A6S6XPA7</accession>
<evidence type="ECO:0000256" key="2">
    <source>
        <dbReference type="ARBA" id="ARBA00012438"/>
    </source>
</evidence>
<dbReference type="Gene3D" id="3.30.565.10">
    <property type="entry name" value="Histidine kinase-like ATPase, C-terminal domain"/>
    <property type="match status" value="1"/>
</dbReference>
<keyword evidence="4" id="KW-1133">Transmembrane helix</keyword>
<protein>
    <recommendedName>
        <fullName evidence="2">histidine kinase</fullName>
        <ecNumber evidence="2">2.7.13.3</ecNumber>
    </recommendedName>
</protein>
<keyword evidence="4" id="KW-0812">Transmembrane</keyword>
<dbReference type="PANTHER" id="PTHR43065:SF50">
    <property type="entry name" value="HISTIDINE KINASE"/>
    <property type="match status" value="1"/>
</dbReference>
<dbReference type="RefSeq" id="WP_170228185.1">
    <property type="nucleotide sequence ID" value="NZ_LR778301.1"/>
</dbReference>
<dbReference type="PROSITE" id="PS50109">
    <property type="entry name" value="HIS_KIN"/>
    <property type="match status" value="1"/>
</dbReference>
<gene>
    <name evidence="6" type="ORF">DENOEST_0531</name>
</gene>
<dbReference type="InterPro" id="IPR005467">
    <property type="entry name" value="His_kinase_dom"/>
</dbReference>
<name>A0A6S6XPA7_9PROT</name>
<comment type="catalytic activity">
    <reaction evidence="1">
        <text>ATP + protein L-histidine = ADP + protein N-phospho-L-histidine.</text>
        <dbReference type="EC" id="2.7.13.3"/>
    </reaction>
</comment>
<evidence type="ECO:0000313" key="7">
    <source>
        <dbReference type="Proteomes" id="UP000515733"/>
    </source>
</evidence>
<proteinExistence type="predicted"/>
<evidence type="ECO:0000256" key="4">
    <source>
        <dbReference type="SAM" id="Phobius"/>
    </source>
</evidence>
<dbReference type="SUPFAM" id="SSF47384">
    <property type="entry name" value="Homodimeric domain of signal transducing histidine kinase"/>
    <property type="match status" value="1"/>
</dbReference>
<keyword evidence="3" id="KW-0597">Phosphoprotein</keyword>
<keyword evidence="7" id="KW-1185">Reference proteome</keyword>
<dbReference type="Gene3D" id="1.10.287.130">
    <property type="match status" value="1"/>
</dbReference>
<dbReference type="InterPro" id="IPR003661">
    <property type="entry name" value="HisK_dim/P_dom"/>
</dbReference>
<dbReference type="PRINTS" id="PR00344">
    <property type="entry name" value="BCTRLSENSOR"/>
</dbReference>
<evidence type="ECO:0000313" key="6">
    <source>
        <dbReference type="EMBL" id="CAB1367696.1"/>
    </source>
</evidence>
<dbReference type="KEGG" id="doe:DENOEST_0531"/>
<dbReference type="EC" id="2.7.13.3" evidence="2"/>
<sequence length="483" mass="53963">MSFRLTRYFTLTSLVFFAIASSGLGYIYRKSAQDNMLLMQESNNADLTRVLANQLWQEHFIPLLRESASMPSRELARHVRIQEIHRRVADQIRGSSVYKIKVYDALGRTIYSSELNQIGEDKRGNAGFMGALAGETRTELVHKDKFSAFEQVVENRDLIQSYIPQRDPGTRQIIGVFEIYSDATPLLARINKAEHLLTLALIIAFGTLYFALLLIVRRADRIIQQQARDQQRFQQQLAQSEKMSSMGQLVAGVAHQLNTPIAFSRNNIILALDVLHNDSPSDAEVDAVAIPSVPVVPMLEDVLEGLDQMRDMVTQLRNFTRIDRATIIAADLNTTLHTVVYIARSTLPTRIRITEDFSPLPEVECNPSQLNQMFINLINNAADAITAAGEIRVRSYAQDGRVHVEVIDDGTGIPADVLPHIFESYYTTKPGDQGTGLGLPIVADIVKSHCGEIHVETKEGSGTRFTVTLPVRNPDLTSSRPRP</sequence>
<dbReference type="AlphaFoldDB" id="A0A6S6XPA7"/>
<dbReference type="InterPro" id="IPR036097">
    <property type="entry name" value="HisK_dim/P_sf"/>
</dbReference>
<evidence type="ECO:0000259" key="5">
    <source>
        <dbReference type="PROSITE" id="PS50109"/>
    </source>
</evidence>
<dbReference type="PANTHER" id="PTHR43065">
    <property type="entry name" value="SENSOR HISTIDINE KINASE"/>
    <property type="match status" value="1"/>
</dbReference>
<dbReference type="Pfam" id="PF02518">
    <property type="entry name" value="HATPase_c"/>
    <property type="match status" value="1"/>
</dbReference>
<feature type="domain" description="Histidine kinase" evidence="5">
    <location>
        <begin position="252"/>
        <end position="473"/>
    </location>
</feature>
<dbReference type="GO" id="GO:0000155">
    <property type="term" value="F:phosphorelay sensor kinase activity"/>
    <property type="evidence" value="ECO:0007669"/>
    <property type="project" value="InterPro"/>
</dbReference>
<reference evidence="6 7" key="1">
    <citation type="submission" date="2020-03" db="EMBL/GenBank/DDBJ databases">
        <authorList>
            <consortium name="Genoscope - CEA"/>
            <person name="William W."/>
        </authorList>
    </citation>
    <scope>NUCLEOTIDE SEQUENCE [LARGE SCALE GENOMIC DNA]</scope>
    <source>
        <strain evidence="7">DSM 16959</strain>
    </source>
</reference>
<dbReference type="InterPro" id="IPR003594">
    <property type="entry name" value="HATPase_dom"/>
</dbReference>
<dbReference type="SMART" id="SM00387">
    <property type="entry name" value="HATPase_c"/>
    <property type="match status" value="1"/>
</dbReference>
<evidence type="ECO:0000256" key="3">
    <source>
        <dbReference type="ARBA" id="ARBA00022553"/>
    </source>
</evidence>
<dbReference type="InterPro" id="IPR004358">
    <property type="entry name" value="Sig_transdc_His_kin-like_C"/>
</dbReference>
<evidence type="ECO:0000256" key="1">
    <source>
        <dbReference type="ARBA" id="ARBA00000085"/>
    </source>
</evidence>
<dbReference type="CDD" id="cd00082">
    <property type="entry name" value="HisKA"/>
    <property type="match status" value="1"/>
</dbReference>
<dbReference type="SMART" id="SM00388">
    <property type="entry name" value="HisKA"/>
    <property type="match status" value="1"/>
</dbReference>